<evidence type="ECO:0000256" key="2">
    <source>
        <dbReference type="ARBA" id="ARBA00049106"/>
    </source>
</evidence>
<dbReference type="PANTHER" id="PTHR39428">
    <property type="entry name" value="F420H(2)-DEPENDENT QUINONE REDUCTASE RV1261C"/>
    <property type="match status" value="1"/>
</dbReference>
<evidence type="ECO:0000313" key="4">
    <source>
        <dbReference type="Proteomes" id="UP001595947"/>
    </source>
</evidence>
<evidence type="ECO:0000256" key="1">
    <source>
        <dbReference type="ARBA" id="ARBA00008710"/>
    </source>
</evidence>
<dbReference type="Pfam" id="PF04075">
    <property type="entry name" value="F420H2_quin_red"/>
    <property type="match status" value="1"/>
</dbReference>
<dbReference type="NCBIfam" id="TIGR00026">
    <property type="entry name" value="hi_GC_TIGR00026"/>
    <property type="match status" value="1"/>
</dbReference>
<comment type="caution">
    <text evidence="3">The sequence shown here is derived from an EMBL/GenBank/DDBJ whole genome shotgun (WGS) entry which is preliminary data.</text>
</comment>
<name>A0ABV9YPN7_9PSEU</name>
<dbReference type="PANTHER" id="PTHR39428:SF1">
    <property type="entry name" value="F420H(2)-DEPENDENT QUINONE REDUCTASE RV1261C"/>
    <property type="match status" value="1"/>
</dbReference>
<proteinExistence type="inferred from homology"/>
<dbReference type="Proteomes" id="UP001595947">
    <property type="component" value="Unassembled WGS sequence"/>
</dbReference>
<protein>
    <submittedName>
        <fullName evidence="3">Nitroreductase family deazaflavin-dependent oxidoreductase</fullName>
    </submittedName>
</protein>
<dbReference type="SUPFAM" id="SSF50475">
    <property type="entry name" value="FMN-binding split barrel"/>
    <property type="match status" value="1"/>
</dbReference>
<sequence>MAATAPPLVWRVLDRVVAVVTALHVRLYRGTAGRLGHRLPGMPTILLLDHVGARSGRRRTTPLLYTAVDDDLVLIASKAGAPRHPAWLHNLRAHPEVTVQVRDEVHAVRAREAGPAERDRLWALAVRTYPTYDSYRARTDRQIPVVVLSPRG</sequence>
<accession>A0ABV9YPN7</accession>
<dbReference type="RefSeq" id="WP_378036678.1">
    <property type="nucleotide sequence ID" value="NZ_JBHSIV010000013.1"/>
</dbReference>
<dbReference type="EMBL" id="JBHSIV010000013">
    <property type="protein sequence ID" value="MFC5063329.1"/>
    <property type="molecule type" value="Genomic_DNA"/>
</dbReference>
<organism evidence="3 4">
    <name type="scientific">Actinomycetospora atypica</name>
    <dbReference type="NCBI Taxonomy" id="1290095"/>
    <lineage>
        <taxon>Bacteria</taxon>
        <taxon>Bacillati</taxon>
        <taxon>Actinomycetota</taxon>
        <taxon>Actinomycetes</taxon>
        <taxon>Pseudonocardiales</taxon>
        <taxon>Pseudonocardiaceae</taxon>
        <taxon>Actinomycetospora</taxon>
    </lineage>
</organism>
<comment type="similarity">
    <text evidence="1">Belongs to the F420H(2)-dependent quinone reductase family.</text>
</comment>
<keyword evidence="4" id="KW-1185">Reference proteome</keyword>
<dbReference type="InterPro" id="IPR004378">
    <property type="entry name" value="F420H2_quin_Rdtase"/>
</dbReference>
<comment type="catalytic activity">
    <reaction evidence="2">
        <text>oxidized coenzyme F420-(gamma-L-Glu)(n) + a quinol + H(+) = reduced coenzyme F420-(gamma-L-Glu)(n) + a quinone</text>
        <dbReference type="Rhea" id="RHEA:39663"/>
        <dbReference type="Rhea" id="RHEA-COMP:12939"/>
        <dbReference type="Rhea" id="RHEA-COMP:14378"/>
        <dbReference type="ChEBI" id="CHEBI:15378"/>
        <dbReference type="ChEBI" id="CHEBI:24646"/>
        <dbReference type="ChEBI" id="CHEBI:132124"/>
        <dbReference type="ChEBI" id="CHEBI:133980"/>
        <dbReference type="ChEBI" id="CHEBI:139511"/>
    </reaction>
</comment>
<evidence type="ECO:0000313" key="3">
    <source>
        <dbReference type="EMBL" id="MFC5063329.1"/>
    </source>
</evidence>
<gene>
    <name evidence="3" type="ORF">ACFPBZ_14005</name>
</gene>
<dbReference type="InterPro" id="IPR012349">
    <property type="entry name" value="Split_barrel_FMN-bd"/>
</dbReference>
<reference evidence="4" key="1">
    <citation type="journal article" date="2019" name="Int. J. Syst. Evol. Microbiol.">
        <title>The Global Catalogue of Microorganisms (GCM) 10K type strain sequencing project: providing services to taxonomists for standard genome sequencing and annotation.</title>
        <authorList>
            <consortium name="The Broad Institute Genomics Platform"/>
            <consortium name="The Broad Institute Genome Sequencing Center for Infectious Disease"/>
            <person name="Wu L."/>
            <person name="Ma J."/>
        </authorList>
    </citation>
    <scope>NUCLEOTIDE SEQUENCE [LARGE SCALE GENOMIC DNA]</scope>
    <source>
        <strain evidence="4">CGMCC 4.7093</strain>
    </source>
</reference>
<dbReference type="Gene3D" id="2.30.110.10">
    <property type="entry name" value="Electron Transport, Fmn-binding Protein, Chain A"/>
    <property type="match status" value="1"/>
</dbReference>